<sequence length="735" mass="77462">MKTVLRLVFIFCFFQMQAQVGINTTAPDAQLDIKASSQTSPTNKDGLLIPRVDDFPATNPTAAQQGMMVYLMVTSGVNPPGLYYWDNLTTSWIGISSTANGDKDWYKAGTTLTPSNTDDMYHMANVGIGLANPLSKLHVKNSDSGLTPNPTAVATIESSNGTYFNLLSGGESGVLFGANSNATNGGIIYNPSGLANSMLLRTNGNINRVVIGPTGKVALGNYVPTVQLEFDNVHGEKICLFGQTGNMYGFGIQSSLLQMYTPAVNNDIAFGYGTTDALTERMRIKGTGNVGIGTPTPSTRLHVKYNDSGMTPNASALLTVENNDNTFLHLLSPTDSGILFGSDSVSTDGGIIYGSPTYPKSMALRTNGNVNRMIISDTGNVALGNFTPQFPLHFNDGYGDKVSLWGSTISNHYGFGIQNMLLQIHADYDFSDIAFGYGNSSAFTERMRIKGTGNVGIGTSTPSSRLHVQNGSSAITANGSAMITAETSGTNAYVNVLSTQETGVLFGASGASNNGGVIYNSPTYPNSLLLRTGGNTNRMVIGSTGNVAIGNFTPDYPLHFPSTVGDKISLWGSAGAHYGFGIQGFLMQIHSAGVSDDIAFGYGSSAAFTETMRVKGSGEVGIGTSTPTAELEVNGFTKMGTTAPAVKMIKLTGTTSNTQGGFVQLVHGLTSSKILSASVLVEYSTGNSVPPSYTGSAGYEYDYYISGTSVVVWNKTANSANILSKPIRVLVTYEE</sequence>
<name>A0A7Y3R6C3_9FLAO</name>
<protein>
    <submittedName>
        <fullName evidence="2">Uncharacterized protein</fullName>
    </submittedName>
</protein>
<dbReference type="Proteomes" id="UP000536509">
    <property type="component" value="Unassembled WGS sequence"/>
</dbReference>
<dbReference type="EMBL" id="JABEVX010000001">
    <property type="protein sequence ID" value="NNT70734.1"/>
    <property type="molecule type" value="Genomic_DNA"/>
</dbReference>
<comment type="caution">
    <text evidence="2">The sequence shown here is derived from an EMBL/GenBank/DDBJ whole genome shotgun (WGS) entry which is preliminary data.</text>
</comment>
<dbReference type="RefSeq" id="WP_171220948.1">
    <property type="nucleotide sequence ID" value="NZ_CP121446.1"/>
</dbReference>
<evidence type="ECO:0000256" key="1">
    <source>
        <dbReference type="SAM" id="SignalP"/>
    </source>
</evidence>
<feature type="chain" id="PRO_5030850878" evidence="1">
    <location>
        <begin position="19"/>
        <end position="735"/>
    </location>
</feature>
<keyword evidence="3" id="KW-1185">Reference proteome</keyword>
<evidence type="ECO:0000313" key="3">
    <source>
        <dbReference type="Proteomes" id="UP000536509"/>
    </source>
</evidence>
<accession>A0A7Y3R6C3</accession>
<gene>
    <name evidence="2" type="ORF">HKT18_00765</name>
</gene>
<reference evidence="2 3" key="1">
    <citation type="submission" date="2020-05" db="EMBL/GenBank/DDBJ databases">
        <title>Draft genome of Flavobacterium sp. IMCC34852.</title>
        <authorList>
            <person name="Song J."/>
            <person name="Cho J.-C."/>
        </authorList>
    </citation>
    <scope>NUCLEOTIDE SEQUENCE [LARGE SCALE GENOMIC DNA]</scope>
    <source>
        <strain evidence="2 3">IMCC34852</strain>
    </source>
</reference>
<evidence type="ECO:0000313" key="2">
    <source>
        <dbReference type="EMBL" id="NNT70734.1"/>
    </source>
</evidence>
<keyword evidence="1" id="KW-0732">Signal</keyword>
<feature type="signal peptide" evidence="1">
    <location>
        <begin position="1"/>
        <end position="18"/>
    </location>
</feature>
<organism evidence="2 3">
    <name type="scientific">Flavobacterium rivulicola</name>
    <dbReference type="NCBI Taxonomy" id="2732161"/>
    <lineage>
        <taxon>Bacteria</taxon>
        <taxon>Pseudomonadati</taxon>
        <taxon>Bacteroidota</taxon>
        <taxon>Flavobacteriia</taxon>
        <taxon>Flavobacteriales</taxon>
        <taxon>Flavobacteriaceae</taxon>
        <taxon>Flavobacterium</taxon>
    </lineage>
</organism>
<dbReference type="AlphaFoldDB" id="A0A7Y3R6C3"/>
<proteinExistence type="predicted"/>